<sequence length="65" mass="7304">KDSNSKDISLFILGTRWQHQAGWEPIVKSEFTASANGKSITIPLSVYNKNEEAKLRISNSLKKNN</sequence>
<proteinExistence type="predicted"/>
<protein>
    <submittedName>
        <fullName evidence="1">35766_t:CDS:1</fullName>
    </submittedName>
</protein>
<accession>A0ACA9SJD0</accession>
<evidence type="ECO:0000313" key="1">
    <source>
        <dbReference type="EMBL" id="CAG8840151.1"/>
    </source>
</evidence>
<reference evidence="1" key="1">
    <citation type="submission" date="2021-06" db="EMBL/GenBank/DDBJ databases">
        <authorList>
            <person name="Kallberg Y."/>
            <person name="Tangrot J."/>
            <person name="Rosling A."/>
        </authorList>
    </citation>
    <scope>NUCLEOTIDE SEQUENCE</scope>
    <source>
        <strain evidence="1">MA461A</strain>
    </source>
</reference>
<gene>
    <name evidence="1" type="ORF">RPERSI_LOCUS31321</name>
</gene>
<evidence type="ECO:0000313" key="2">
    <source>
        <dbReference type="Proteomes" id="UP000789920"/>
    </source>
</evidence>
<keyword evidence="2" id="KW-1185">Reference proteome</keyword>
<organism evidence="1 2">
    <name type="scientific">Racocetra persica</name>
    <dbReference type="NCBI Taxonomy" id="160502"/>
    <lineage>
        <taxon>Eukaryota</taxon>
        <taxon>Fungi</taxon>
        <taxon>Fungi incertae sedis</taxon>
        <taxon>Mucoromycota</taxon>
        <taxon>Glomeromycotina</taxon>
        <taxon>Glomeromycetes</taxon>
        <taxon>Diversisporales</taxon>
        <taxon>Gigasporaceae</taxon>
        <taxon>Racocetra</taxon>
    </lineage>
</organism>
<dbReference type="EMBL" id="CAJVQC010125878">
    <property type="protein sequence ID" value="CAG8840151.1"/>
    <property type="molecule type" value="Genomic_DNA"/>
</dbReference>
<dbReference type="Proteomes" id="UP000789920">
    <property type="component" value="Unassembled WGS sequence"/>
</dbReference>
<name>A0ACA9SJD0_9GLOM</name>
<feature type="non-terminal residue" evidence="1">
    <location>
        <position position="1"/>
    </location>
</feature>
<comment type="caution">
    <text evidence="1">The sequence shown here is derived from an EMBL/GenBank/DDBJ whole genome shotgun (WGS) entry which is preliminary data.</text>
</comment>